<sequence>MLAASLDDRLKVAVPVYGCGFLADNSVWTQPRFNPMTPDLRQRWVRNFDPSSYLAQVRCPILFLNGTNDFAYPMDSYRKCCRLVPEDLRTVSIIPRLPHGHIWTFPEVDAFIDSCLKNGQKLARIGPAQQAATDVSTAVQATTDTREALLHYTADDGPWQNREWKSLTATISDGRISATVPENARAWYLAVK</sequence>
<comment type="caution">
    <text evidence="1">The sequence shown here is derived from an EMBL/GenBank/DDBJ whole genome shotgun (WGS) entry which is preliminary data.</text>
</comment>
<dbReference type="InterPro" id="IPR029058">
    <property type="entry name" value="AB_hydrolase_fold"/>
</dbReference>
<feature type="non-terminal residue" evidence="1">
    <location>
        <position position="192"/>
    </location>
</feature>
<dbReference type="AlphaFoldDB" id="A0A5C6M2A1"/>
<dbReference type="Proteomes" id="UP000321083">
    <property type="component" value="Unassembled WGS sequence"/>
</dbReference>
<organism evidence="1 2">
    <name type="scientific">Planctomyces bekefii</name>
    <dbReference type="NCBI Taxonomy" id="1653850"/>
    <lineage>
        <taxon>Bacteria</taxon>
        <taxon>Pseudomonadati</taxon>
        <taxon>Planctomycetota</taxon>
        <taxon>Planctomycetia</taxon>
        <taxon>Planctomycetales</taxon>
        <taxon>Planctomycetaceae</taxon>
        <taxon>Planctomyces</taxon>
    </lineage>
</organism>
<name>A0A5C6M2A1_9PLAN</name>
<reference evidence="1 2" key="1">
    <citation type="submission" date="2019-08" db="EMBL/GenBank/DDBJ databases">
        <title>100 year-old enigma solved: identification of Planctomyces bekefii, the type genus and species of the phylum Planctomycetes.</title>
        <authorList>
            <person name="Svetlana D.N."/>
            <person name="Overmann J."/>
        </authorList>
    </citation>
    <scope>NUCLEOTIDE SEQUENCE [LARGE SCALE GENOMIC DNA]</scope>
    <source>
        <strain evidence="1">Phe10_nw2017</strain>
    </source>
</reference>
<evidence type="ECO:0008006" key="3">
    <source>
        <dbReference type="Google" id="ProtNLM"/>
    </source>
</evidence>
<dbReference type="EMBL" id="SRHE01000689">
    <property type="protein sequence ID" value="TWW08397.1"/>
    <property type="molecule type" value="Genomic_DNA"/>
</dbReference>
<accession>A0A5C6M2A1</accession>
<protein>
    <recommendedName>
        <fullName evidence="3">Peptidase S9 prolyl oligopeptidase catalytic domain-containing protein</fullName>
    </recommendedName>
</protein>
<dbReference type="Gene3D" id="3.40.50.1820">
    <property type="entry name" value="alpha/beta hydrolase"/>
    <property type="match status" value="1"/>
</dbReference>
<evidence type="ECO:0000313" key="1">
    <source>
        <dbReference type="EMBL" id="TWW08397.1"/>
    </source>
</evidence>
<keyword evidence="2" id="KW-1185">Reference proteome</keyword>
<evidence type="ECO:0000313" key="2">
    <source>
        <dbReference type="Proteomes" id="UP000321083"/>
    </source>
</evidence>
<reference evidence="1 2" key="2">
    <citation type="submission" date="2019-08" db="EMBL/GenBank/DDBJ databases">
        <authorList>
            <person name="Henke P."/>
        </authorList>
    </citation>
    <scope>NUCLEOTIDE SEQUENCE [LARGE SCALE GENOMIC DNA]</scope>
    <source>
        <strain evidence="1">Phe10_nw2017</strain>
    </source>
</reference>
<dbReference type="SUPFAM" id="SSF53474">
    <property type="entry name" value="alpha/beta-Hydrolases"/>
    <property type="match status" value="1"/>
</dbReference>
<proteinExistence type="predicted"/>
<gene>
    <name evidence="1" type="ORF">E3A20_24730</name>
</gene>